<gene>
    <name evidence="2" type="primary">orf53</name>
</gene>
<dbReference type="EMBL" id="MK573210">
    <property type="protein sequence ID" value="QEM01881.1"/>
    <property type="molecule type" value="Genomic_DNA"/>
</dbReference>
<organism evidence="2">
    <name type="scientific">Nephromyces sp. ex Molgula occidentalis</name>
    <dbReference type="NCBI Taxonomy" id="2544991"/>
    <lineage>
        <taxon>Eukaryota</taxon>
        <taxon>Sar</taxon>
        <taxon>Alveolata</taxon>
        <taxon>Apicomplexa</taxon>
        <taxon>Aconoidasida</taxon>
        <taxon>Nephromycida</taxon>
        <taxon>Nephromyces</taxon>
    </lineage>
</organism>
<accession>A0A5C1H8I5</accession>
<reference evidence="2" key="1">
    <citation type="journal article" date="2019" name="Genome Biol. Evol.">
        <title>Nephromyces represents a diverse and novel lineage of the Apicomplexa that has retained apicoplasts.</title>
        <authorList>
            <person name="Munoz-Gomez S.A."/>
            <person name="Durnin K."/>
            <person name="Eme L."/>
            <person name="Paight C."/>
            <person name="Lane C.E."/>
            <person name="Saffo M.B."/>
            <person name="Slamovits C.H."/>
        </authorList>
    </citation>
    <scope>NUCLEOTIDE SEQUENCE</scope>
    <source>
        <strain evidence="2">705</strain>
    </source>
</reference>
<proteinExistence type="predicted"/>
<keyword evidence="1" id="KW-1133">Transmembrane helix</keyword>
<name>A0A5C1H8I5_9APIC</name>
<sequence length="55" mass="6929">MSIKFNLTSFYIKFVNQYYYINKNFWLQLFLLNYLIINTKSKFTKKKYKLNFKLL</sequence>
<feature type="transmembrane region" description="Helical" evidence="1">
    <location>
        <begin position="20"/>
        <end position="37"/>
    </location>
</feature>
<protein>
    <submittedName>
        <fullName evidence="2">Uncharacterized protein</fullName>
    </submittedName>
</protein>
<dbReference type="AlphaFoldDB" id="A0A5C1H8I5"/>
<evidence type="ECO:0000256" key="1">
    <source>
        <dbReference type="SAM" id="Phobius"/>
    </source>
</evidence>
<evidence type="ECO:0000313" key="2">
    <source>
        <dbReference type="EMBL" id="QEM01881.1"/>
    </source>
</evidence>
<keyword evidence="1" id="KW-0472">Membrane</keyword>
<keyword evidence="1" id="KW-0812">Transmembrane</keyword>